<dbReference type="OMA" id="CNDAFRR"/>
<comment type="caution">
    <text evidence="3">The sequence shown here is derived from an EMBL/GenBank/DDBJ whole genome shotgun (WGS) entry which is preliminary data.</text>
</comment>
<dbReference type="InterPro" id="IPR036047">
    <property type="entry name" value="F-box-like_dom_sf"/>
</dbReference>
<dbReference type="AlphaFoldDB" id="A0A921QV00"/>
<dbReference type="KEGG" id="sbi:8066812"/>
<feature type="domain" description="F-box" evidence="1">
    <location>
        <begin position="30"/>
        <end position="69"/>
    </location>
</feature>
<dbReference type="EMBL" id="CM027685">
    <property type="protein sequence ID" value="KAG0527557.1"/>
    <property type="molecule type" value="Genomic_DNA"/>
</dbReference>
<dbReference type="SUPFAM" id="SSF81383">
    <property type="entry name" value="F-box domain"/>
    <property type="match status" value="1"/>
</dbReference>
<proteinExistence type="predicted"/>
<feature type="domain" description="F-box protein AT5G49610-like beta-propeller" evidence="2">
    <location>
        <begin position="117"/>
        <end position="391"/>
    </location>
</feature>
<dbReference type="PANTHER" id="PTHR33207">
    <property type="entry name" value="F-BOX DOMAIN CONTAINING PROTEIN-RELATED"/>
    <property type="match status" value="1"/>
</dbReference>
<evidence type="ECO:0008006" key="5">
    <source>
        <dbReference type="Google" id="ProtNLM"/>
    </source>
</evidence>
<dbReference type="InterPro" id="IPR001810">
    <property type="entry name" value="F-box_dom"/>
</dbReference>
<reference evidence="3" key="2">
    <citation type="submission" date="2020-10" db="EMBL/GenBank/DDBJ databases">
        <authorList>
            <person name="Cooper E.A."/>
            <person name="Brenton Z.W."/>
            <person name="Flinn B.S."/>
            <person name="Jenkins J."/>
            <person name="Shu S."/>
            <person name="Flowers D."/>
            <person name="Luo F."/>
            <person name="Wang Y."/>
            <person name="Xia P."/>
            <person name="Barry K."/>
            <person name="Daum C."/>
            <person name="Lipzen A."/>
            <person name="Yoshinaga Y."/>
            <person name="Schmutz J."/>
            <person name="Saski C."/>
            <person name="Vermerris W."/>
            <person name="Kresovich S."/>
        </authorList>
    </citation>
    <scope>NUCLEOTIDE SEQUENCE</scope>
</reference>
<name>A0A921QV00_SORBI</name>
<dbReference type="Pfam" id="PF23635">
    <property type="entry name" value="Beta-prop_AT5G49610-like"/>
    <property type="match status" value="1"/>
</dbReference>
<evidence type="ECO:0000313" key="4">
    <source>
        <dbReference type="Proteomes" id="UP000807115"/>
    </source>
</evidence>
<dbReference type="Gramene" id="EES11456">
    <property type="protein sequence ID" value="EES11456"/>
    <property type="gene ID" value="SORBI_3006G221800"/>
</dbReference>
<evidence type="ECO:0000259" key="2">
    <source>
        <dbReference type="Pfam" id="PF23635"/>
    </source>
</evidence>
<dbReference type="Pfam" id="PF12937">
    <property type="entry name" value="F-box-like"/>
    <property type="match status" value="1"/>
</dbReference>
<dbReference type="InterPro" id="IPR056594">
    <property type="entry name" value="AT5G49610-like_b-prop"/>
</dbReference>
<gene>
    <name evidence="3" type="ORF">BDA96_06G243000</name>
</gene>
<organism evidence="3 4">
    <name type="scientific">Sorghum bicolor</name>
    <name type="common">Sorghum</name>
    <name type="synonym">Sorghum vulgare</name>
    <dbReference type="NCBI Taxonomy" id="4558"/>
    <lineage>
        <taxon>Eukaryota</taxon>
        <taxon>Viridiplantae</taxon>
        <taxon>Streptophyta</taxon>
        <taxon>Embryophyta</taxon>
        <taxon>Tracheophyta</taxon>
        <taxon>Spermatophyta</taxon>
        <taxon>Magnoliopsida</taxon>
        <taxon>Liliopsida</taxon>
        <taxon>Poales</taxon>
        <taxon>Poaceae</taxon>
        <taxon>PACMAD clade</taxon>
        <taxon>Panicoideae</taxon>
        <taxon>Andropogonodae</taxon>
        <taxon>Andropogoneae</taxon>
        <taxon>Sorghinae</taxon>
        <taxon>Sorghum</taxon>
    </lineage>
</organism>
<dbReference type="OrthoDB" id="622335at2759"/>
<dbReference type="Gene3D" id="1.20.1280.50">
    <property type="match status" value="1"/>
</dbReference>
<dbReference type="Proteomes" id="UP000807115">
    <property type="component" value="Chromosome 6"/>
</dbReference>
<sequence>MDSTGKTTEPPQLSPQAASAAQISAVPGNDDILREILLRLDFPTCLVRAAAVSKRWLRHASDPAFLRRFRRLHPPRLLGFYLDTSNSWLRFIPLPQPPELAAVIRRGNFDFGRGAGHVSDCHNGRLIVYIDDRPGKTTVCRPLHPGRGATVLPLPQIPSVGHDGVDIFSHEFLFHDDGRDDMAISAAAVMRDLWQARVQLQDFQAGDWGQARNSDLIQLPGRWKRCEHSALLAHGKIYLICMSQYILGIDIQSLSMFSIKLPNGVEFEYDANIALSRAEGSGFCLVHVRRFQISAWRYTMDPSSTGNWELIDTVSLRQVFGPNADPTWSSQGADVRVAAVGDNADFVFLRIQKKVFYLHISSRTVEKVYELAQHESLFGIYPFMMVWPPTFPTLNGGHDNDE</sequence>
<accession>A0A921QV00</accession>
<evidence type="ECO:0000259" key="1">
    <source>
        <dbReference type="Pfam" id="PF12937"/>
    </source>
</evidence>
<reference evidence="3" key="1">
    <citation type="journal article" date="2019" name="BMC Genomics">
        <title>A new reference genome for Sorghum bicolor reveals high levels of sequence similarity between sweet and grain genotypes: implications for the genetics of sugar metabolism.</title>
        <authorList>
            <person name="Cooper E.A."/>
            <person name="Brenton Z.W."/>
            <person name="Flinn B.S."/>
            <person name="Jenkins J."/>
            <person name="Shu S."/>
            <person name="Flowers D."/>
            <person name="Luo F."/>
            <person name="Wang Y."/>
            <person name="Xia P."/>
            <person name="Barry K."/>
            <person name="Daum C."/>
            <person name="Lipzen A."/>
            <person name="Yoshinaga Y."/>
            <person name="Schmutz J."/>
            <person name="Saski C."/>
            <person name="Vermerris W."/>
            <person name="Kresovich S."/>
        </authorList>
    </citation>
    <scope>NUCLEOTIDE SEQUENCE</scope>
</reference>
<evidence type="ECO:0000313" key="3">
    <source>
        <dbReference type="EMBL" id="KAG0527557.1"/>
    </source>
</evidence>
<protein>
    <recommendedName>
        <fullName evidence="5">F-box domain-containing protein</fullName>
    </recommendedName>
</protein>